<dbReference type="SUPFAM" id="SSF52540">
    <property type="entry name" value="P-loop containing nucleoside triphosphate hydrolases"/>
    <property type="match status" value="1"/>
</dbReference>
<organism evidence="2 3">
    <name type="scientific">Alteripontixanthobacter maritimus</name>
    <dbReference type="NCBI Taxonomy" id="2161824"/>
    <lineage>
        <taxon>Bacteria</taxon>
        <taxon>Pseudomonadati</taxon>
        <taxon>Pseudomonadota</taxon>
        <taxon>Alphaproteobacteria</taxon>
        <taxon>Sphingomonadales</taxon>
        <taxon>Erythrobacteraceae</taxon>
        <taxon>Alteripontixanthobacter</taxon>
    </lineage>
</organism>
<dbReference type="Pfam" id="PF22688">
    <property type="entry name" value="Hda_lid"/>
    <property type="match status" value="1"/>
</dbReference>
<gene>
    <name evidence="2" type="ORF">HME9302_00727</name>
</gene>
<dbReference type="RefSeq" id="WP_407641311.1">
    <property type="nucleotide sequence ID" value="NZ_QBKA01000002.1"/>
</dbReference>
<sequence>MSGLSQIALPLALGDGNGEPDRIILGEANAAVVDALRSPAEWPYRTAILAGPPRSGKSLLAAWFAAQGASDTTSEPGRILIDGADALDETELFFRWNRAQENDTLLLLVTDRQPWRIALPDLASRLGAALQLEIGPPDDVMLGELLQLHAARRGLSLDDGATTYLVPRMERSFAGVERIVAEIDRLSLERKVPATRMIWRAALDAVQGPEQARLL</sequence>
<proteinExistence type="predicted"/>
<name>A0A369Q8F0_9SPHN</name>
<dbReference type="Proteomes" id="UP000253727">
    <property type="component" value="Unassembled WGS sequence"/>
</dbReference>
<accession>A0A369Q8F0</accession>
<dbReference type="InterPro" id="IPR027417">
    <property type="entry name" value="P-loop_NTPase"/>
</dbReference>
<dbReference type="AlphaFoldDB" id="A0A369Q8F0"/>
<comment type="caution">
    <text evidence="2">The sequence shown here is derived from an EMBL/GenBank/DDBJ whole genome shotgun (WGS) entry which is preliminary data.</text>
</comment>
<dbReference type="Gene3D" id="1.10.8.60">
    <property type="match status" value="1"/>
</dbReference>
<protein>
    <recommendedName>
        <fullName evidence="1">Hda lid domain-containing protein</fullName>
    </recommendedName>
</protein>
<dbReference type="InterPro" id="IPR055199">
    <property type="entry name" value="Hda_lid"/>
</dbReference>
<reference evidence="2 3" key="1">
    <citation type="submission" date="2018-04" db="EMBL/GenBank/DDBJ databases">
        <title>Altererythrobacter sp. HME9302 genome sequencing and assembly.</title>
        <authorList>
            <person name="Kang H."/>
            <person name="Kim H."/>
            <person name="Joh K."/>
        </authorList>
    </citation>
    <scope>NUCLEOTIDE SEQUENCE [LARGE SCALE GENOMIC DNA]</scope>
    <source>
        <strain evidence="2 3">HME9302</strain>
    </source>
</reference>
<keyword evidence="3" id="KW-1185">Reference proteome</keyword>
<feature type="domain" description="Hda lid" evidence="1">
    <location>
        <begin position="144"/>
        <end position="191"/>
    </location>
</feature>
<evidence type="ECO:0000259" key="1">
    <source>
        <dbReference type="Pfam" id="PF22688"/>
    </source>
</evidence>
<evidence type="ECO:0000313" key="2">
    <source>
        <dbReference type="EMBL" id="RDC59537.1"/>
    </source>
</evidence>
<dbReference type="EMBL" id="QBKA01000002">
    <property type="protein sequence ID" value="RDC59537.1"/>
    <property type="molecule type" value="Genomic_DNA"/>
</dbReference>
<evidence type="ECO:0000313" key="3">
    <source>
        <dbReference type="Proteomes" id="UP000253727"/>
    </source>
</evidence>